<accession>A0A4D5RD26</accession>
<sequence length="68" mass="7421">MSLFVYLGVLTVTTNVSTLPIGLAPELELVYLRQGVSFLANASRKTSVDNNLIVCLQCPVQYLLGVTY</sequence>
<evidence type="ECO:0000313" key="2">
    <source>
        <dbReference type="EMBL" id="MOY34411.1"/>
    </source>
</evidence>
<protein>
    <submittedName>
        <fullName evidence="2">Putative secreted protein</fullName>
    </submittedName>
</protein>
<organism evidence="2">
    <name type="scientific">Ixodes scapularis</name>
    <name type="common">Black-legged tick</name>
    <name type="synonym">Deer tick</name>
    <dbReference type="NCBI Taxonomy" id="6945"/>
    <lineage>
        <taxon>Eukaryota</taxon>
        <taxon>Metazoa</taxon>
        <taxon>Ecdysozoa</taxon>
        <taxon>Arthropoda</taxon>
        <taxon>Chelicerata</taxon>
        <taxon>Arachnida</taxon>
        <taxon>Acari</taxon>
        <taxon>Parasitiformes</taxon>
        <taxon>Ixodida</taxon>
        <taxon>Ixodoidea</taxon>
        <taxon>Ixodidae</taxon>
        <taxon>Ixodinae</taxon>
        <taxon>Ixodes</taxon>
    </lineage>
</organism>
<name>A0A4D5RD26_IXOSC</name>
<dbReference type="AlphaFoldDB" id="A0A4D5RD26"/>
<proteinExistence type="predicted"/>
<dbReference type="EMBL" id="GHJT01000440">
    <property type="protein sequence ID" value="MOY34411.1"/>
    <property type="molecule type" value="Transcribed_RNA"/>
</dbReference>
<evidence type="ECO:0000256" key="1">
    <source>
        <dbReference type="SAM" id="SignalP"/>
    </source>
</evidence>
<feature type="chain" id="PRO_5020032602" evidence="1">
    <location>
        <begin position="19"/>
        <end position="68"/>
    </location>
</feature>
<keyword evidence="1" id="KW-0732">Signal</keyword>
<reference evidence="2" key="1">
    <citation type="submission" date="2019-04" db="EMBL/GenBank/DDBJ databases">
        <title>An insight into the mialome of Ixodes scapularis.</title>
        <authorList>
            <person name="Ribeiro J.M."/>
            <person name="Mather T.N."/>
            <person name="Karim S."/>
        </authorList>
    </citation>
    <scope>NUCLEOTIDE SEQUENCE</scope>
</reference>
<feature type="signal peptide" evidence="1">
    <location>
        <begin position="1"/>
        <end position="18"/>
    </location>
</feature>